<proteinExistence type="predicted"/>
<accession>A0A0J9TMT4</accession>
<dbReference type="EMBL" id="KQ235604">
    <property type="protein sequence ID" value="KMZ96446.1"/>
    <property type="molecule type" value="Genomic_DNA"/>
</dbReference>
<evidence type="ECO:0000313" key="2">
    <source>
        <dbReference type="EMBL" id="KMZ96446.1"/>
    </source>
</evidence>
<evidence type="ECO:0000256" key="1">
    <source>
        <dbReference type="SAM" id="MobiDB-lite"/>
    </source>
</evidence>
<sequence>MYSVFSSFGNIQDTHDNSCNYLQKADHHNNCNIYFFCKSVISIFSALYSMFNYEYIDINIDVCKHLNYWIYDKIKDNIECHDVESLYEVLNSNKLFYLQKYHKCSTEDFVKVEGEFNIKNALFLHSEILHWIKESKDKMNASESNSYDKYFGECFKLYKEIKCSDNPSIKEKYNIELTKFLSNFNSAMSSLNDKGIKPLKKGITLSDESICKLEWENIQENIEGEIISRVEAVSTQEGDQGAIDKGPTRSPGLLEPAGAPGHLGLEEMNSPKDRSSIETDNVHGDVNADTLTEKMANQVGTIGATVAGSSLFLLMMYKYTPLGSWVSTKILGRNKLMENMKKNNYELLLNDVANRDASLNNPMYHISYNSATNH</sequence>
<evidence type="ECO:0000313" key="3">
    <source>
        <dbReference type="Proteomes" id="UP000053239"/>
    </source>
</evidence>
<protein>
    <recommendedName>
        <fullName evidence="4">VIR protein</fullName>
    </recommendedName>
</protein>
<reference evidence="2 3" key="1">
    <citation type="submission" date="2011-09" db="EMBL/GenBank/DDBJ databases">
        <title>The Genome Sequence of Plasmodium vivax North Korean.</title>
        <authorList>
            <consortium name="The Broad Institute Genome Sequencing Platform"/>
            <consortium name="The Broad Institute Genome Sequencing Center for Infectious Disease"/>
            <person name="Neafsey D."/>
            <person name="Carlton J."/>
            <person name="Barnwell J."/>
            <person name="Collins W."/>
            <person name="Escalante A."/>
            <person name="Mullikin J."/>
            <person name="Saul A."/>
            <person name="Guigo R."/>
            <person name="Camara F."/>
            <person name="Young S.K."/>
            <person name="Zeng Q."/>
            <person name="Gargeya S."/>
            <person name="Fitzgerald M."/>
            <person name="Haas B."/>
            <person name="Abouelleil A."/>
            <person name="Alvarado L."/>
            <person name="Arachchi H.M."/>
            <person name="Berlin A."/>
            <person name="Brown A."/>
            <person name="Chapman S.B."/>
            <person name="Chen Z."/>
            <person name="Dunbar C."/>
            <person name="Freedman E."/>
            <person name="Gearin G."/>
            <person name="Gellesch M."/>
            <person name="Goldberg J."/>
            <person name="Griggs A."/>
            <person name="Gujja S."/>
            <person name="Heiman D."/>
            <person name="Howarth C."/>
            <person name="Larson L."/>
            <person name="Lui A."/>
            <person name="MacDonald P.J.P."/>
            <person name="Montmayeur A."/>
            <person name="Murphy C."/>
            <person name="Neiman D."/>
            <person name="Pearson M."/>
            <person name="Priest M."/>
            <person name="Roberts A."/>
            <person name="Saif S."/>
            <person name="Shea T."/>
            <person name="Shenoy N."/>
            <person name="Sisk P."/>
            <person name="Stolte C."/>
            <person name="Sykes S."/>
            <person name="Wortman J."/>
            <person name="Nusbaum C."/>
            <person name="Birren B."/>
        </authorList>
    </citation>
    <scope>NUCLEOTIDE SEQUENCE [LARGE SCALE GENOMIC DNA]</scope>
    <source>
        <strain evidence="2 3">North Korean</strain>
    </source>
</reference>
<organism evidence="2 3">
    <name type="scientific">Plasmodium vivax North Korean</name>
    <dbReference type="NCBI Taxonomy" id="1035514"/>
    <lineage>
        <taxon>Eukaryota</taxon>
        <taxon>Sar</taxon>
        <taxon>Alveolata</taxon>
        <taxon>Apicomplexa</taxon>
        <taxon>Aconoidasida</taxon>
        <taxon>Haemosporida</taxon>
        <taxon>Plasmodiidae</taxon>
        <taxon>Plasmodium</taxon>
        <taxon>Plasmodium (Plasmodium)</taxon>
    </lineage>
</organism>
<dbReference type="OrthoDB" id="386822at2759"/>
<name>A0A0J9TMT4_PLAVI</name>
<dbReference type="AlphaFoldDB" id="A0A0J9TMT4"/>
<gene>
    <name evidence="2" type="ORF">PVNG_05431</name>
</gene>
<feature type="compositionally biased region" description="Basic and acidic residues" evidence="1">
    <location>
        <begin position="269"/>
        <end position="281"/>
    </location>
</feature>
<dbReference type="Pfam" id="PF05795">
    <property type="entry name" value="Plasmodium_Vir"/>
    <property type="match status" value="1"/>
</dbReference>
<feature type="region of interest" description="Disordered" evidence="1">
    <location>
        <begin position="236"/>
        <end position="281"/>
    </location>
</feature>
<evidence type="ECO:0008006" key="4">
    <source>
        <dbReference type="Google" id="ProtNLM"/>
    </source>
</evidence>
<dbReference type="InterPro" id="IPR008780">
    <property type="entry name" value="Plasmodium_Vir"/>
</dbReference>
<dbReference type="Proteomes" id="UP000053239">
    <property type="component" value="Unassembled WGS sequence"/>
</dbReference>